<accession>A0A9X9T7J5</accession>
<dbReference type="Pfam" id="PF13412">
    <property type="entry name" value="HTH_24"/>
    <property type="match status" value="1"/>
</dbReference>
<dbReference type="GeneID" id="76835130"/>
<gene>
    <name evidence="1" type="ORF">OU421_08470</name>
</gene>
<organism evidence="1 2">
    <name type="scientific">Methanogenium organophilum</name>
    <dbReference type="NCBI Taxonomy" id="2199"/>
    <lineage>
        <taxon>Archaea</taxon>
        <taxon>Methanobacteriati</taxon>
        <taxon>Methanobacteriota</taxon>
        <taxon>Stenosarchaea group</taxon>
        <taxon>Methanomicrobia</taxon>
        <taxon>Methanomicrobiales</taxon>
        <taxon>Methanomicrobiaceae</taxon>
        <taxon>Methanogenium</taxon>
    </lineage>
</organism>
<evidence type="ECO:0000313" key="1">
    <source>
        <dbReference type="EMBL" id="WAI00461.1"/>
    </source>
</evidence>
<name>A0A9X9T7J5_METOG</name>
<dbReference type="AlphaFoldDB" id="A0A9X9T7J5"/>
<sequence>MKHRNIFSELNDPKNLLFSLIVIIILAKAVSATPFPSEDDEYIITGSTVPGDYIDSSGTDGPESFDDVPLWIKASVLAGAAASSLCLLKYIPLISGKIKEKNSNGNRRKILEIIREYPGSTATEINTLTWINTGTIRYHLSILEKNRDVVSVKTGHTYCYFLNGSRYTHEQMVITALSKNETTKRIIHVINERPGISNKSVSGIIGIDKSSVHWHIKRLAEAEVIMIKSEGRTSQFFMREGFEKYSV</sequence>
<dbReference type="InterPro" id="IPR011991">
    <property type="entry name" value="ArsR-like_HTH"/>
</dbReference>
<dbReference type="PANTHER" id="PTHR36216">
    <property type="entry name" value="TRANSCRIPTIONAL REGULATOR, TRMB"/>
    <property type="match status" value="1"/>
</dbReference>
<dbReference type="CDD" id="cd00090">
    <property type="entry name" value="HTH_ARSR"/>
    <property type="match status" value="1"/>
</dbReference>
<reference evidence="1" key="1">
    <citation type="submission" date="2022-11" db="EMBL/GenBank/DDBJ databases">
        <title>Complete genome sequence of Methanogenium organophilum DSM 3596.</title>
        <authorList>
            <person name="Chen S.-C."/>
            <person name="Lai S.-J."/>
            <person name="You Y.-T."/>
        </authorList>
    </citation>
    <scope>NUCLEOTIDE SEQUENCE</scope>
    <source>
        <strain evidence="1">DSM 3596</strain>
    </source>
</reference>
<dbReference type="InterPro" id="IPR036390">
    <property type="entry name" value="WH_DNA-bd_sf"/>
</dbReference>
<proteinExistence type="predicted"/>
<protein>
    <submittedName>
        <fullName evidence="1">Winged helix-turn-helix transcriptional regulator</fullName>
    </submittedName>
</protein>
<dbReference type="PANTHER" id="PTHR36216:SF1">
    <property type="entry name" value="HTH ARSR-TYPE DOMAIN-CONTAINING PROTEIN"/>
    <property type="match status" value="1"/>
</dbReference>
<keyword evidence="2" id="KW-1185">Reference proteome</keyword>
<evidence type="ECO:0000313" key="2">
    <source>
        <dbReference type="Proteomes" id="UP001163096"/>
    </source>
</evidence>
<dbReference type="InterPro" id="IPR036388">
    <property type="entry name" value="WH-like_DNA-bd_sf"/>
</dbReference>
<dbReference type="Proteomes" id="UP001163096">
    <property type="component" value="Chromosome"/>
</dbReference>
<dbReference type="EMBL" id="CP113361">
    <property type="protein sequence ID" value="WAI00461.1"/>
    <property type="molecule type" value="Genomic_DNA"/>
</dbReference>
<dbReference type="KEGG" id="mou:OU421_08470"/>
<dbReference type="Gene3D" id="1.10.10.10">
    <property type="entry name" value="Winged helix-like DNA-binding domain superfamily/Winged helix DNA-binding domain"/>
    <property type="match status" value="2"/>
</dbReference>
<dbReference type="SUPFAM" id="SSF46785">
    <property type="entry name" value="Winged helix' DNA-binding domain"/>
    <property type="match status" value="2"/>
</dbReference>
<dbReference type="RefSeq" id="WP_268185660.1">
    <property type="nucleotide sequence ID" value="NZ_CP113361.1"/>
</dbReference>